<organism evidence="1 2">
    <name type="scientific">Ambrosiozyma monospora</name>
    <name type="common">Yeast</name>
    <name type="synonym">Endomycopsis monosporus</name>
    <dbReference type="NCBI Taxonomy" id="43982"/>
    <lineage>
        <taxon>Eukaryota</taxon>
        <taxon>Fungi</taxon>
        <taxon>Dikarya</taxon>
        <taxon>Ascomycota</taxon>
        <taxon>Saccharomycotina</taxon>
        <taxon>Pichiomycetes</taxon>
        <taxon>Pichiales</taxon>
        <taxon>Pichiaceae</taxon>
        <taxon>Ambrosiozyma</taxon>
    </lineage>
</organism>
<gene>
    <name evidence="1" type="ORF">Amon01_000400800</name>
</gene>
<name>A0A9W6YTD5_AMBMO</name>
<dbReference type="Proteomes" id="UP001165063">
    <property type="component" value="Unassembled WGS sequence"/>
</dbReference>
<dbReference type="AlphaFoldDB" id="A0A9W6YTD5"/>
<reference evidence="1" key="1">
    <citation type="submission" date="2023-04" db="EMBL/GenBank/DDBJ databases">
        <title>Ambrosiozyma monospora NBRC 1965.</title>
        <authorList>
            <person name="Ichikawa N."/>
            <person name="Sato H."/>
            <person name="Tonouchi N."/>
        </authorList>
    </citation>
    <scope>NUCLEOTIDE SEQUENCE</scope>
    <source>
        <strain evidence="1">NBRC 1965</strain>
    </source>
</reference>
<evidence type="ECO:0000313" key="1">
    <source>
        <dbReference type="EMBL" id="GMG31584.1"/>
    </source>
</evidence>
<evidence type="ECO:0000313" key="2">
    <source>
        <dbReference type="Proteomes" id="UP001165063"/>
    </source>
</evidence>
<sequence length="84" mass="9790">MANVVVQELELIIWNRGRLMIMKDEQVCRDRAQEEDGWNKLDMDDFKVKSIRVVVELLLDGDRHVYRPVSDALETDRAGKVESC</sequence>
<comment type="caution">
    <text evidence="1">The sequence shown here is derived from an EMBL/GenBank/DDBJ whole genome shotgun (WGS) entry which is preliminary data.</text>
</comment>
<proteinExistence type="predicted"/>
<accession>A0A9W6YTD5</accession>
<dbReference type="EMBL" id="BSXU01001842">
    <property type="protein sequence ID" value="GMG31584.1"/>
    <property type="molecule type" value="Genomic_DNA"/>
</dbReference>
<keyword evidence="2" id="KW-1185">Reference proteome</keyword>
<protein>
    <submittedName>
        <fullName evidence="1">Unnamed protein product</fullName>
    </submittedName>
</protein>